<comment type="caution">
    <text evidence="1">The sequence shown here is derived from an EMBL/GenBank/DDBJ whole genome shotgun (WGS) entry which is preliminary data.</text>
</comment>
<dbReference type="EMBL" id="JRKL02000996">
    <property type="protein sequence ID" value="KAF3966756.1"/>
    <property type="molecule type" value="Genomic_DNA"/>
</dbReference>
<organism evidence="1 2">
    <name type="scientific">Castanea mollissima</name>
    <name type="common">Chinese chestnut</name>
    <dbReference type="NCBI Taxonomy" id="60419"/>
    <lineage>
        <taxon>Eukaryota</taxon>
        <taxon>Viridiplantae</taxon>
        <taxon>Streptophyta</taxon>
        <taxon>Embryophyta</taxon>
        <taxon>Tracheophyta</taxon>
        <taxon>Spermatophyta</taxon>
        <taxon>Magnoliopsida</taxon>
        <taxon>eudicotyledons</taxon>
        <taxon>Gunneridae</taxon>
        <taxon>Pentapetalae</taxon>
        <taxon>rosids</taxon>
        <taxon>fabids</taxon>
        <taxon>Fagales</taxon>
        <taxon>Fagaceae</taxon>
        <taxon>Castanea</taxon>
    </lineage>
</organism>
<dbReference type="Proteomes" id="UP000737018">
    <property type="component" value="Unassembled WGS sequence"/>
</dbReference>
<dbReference type="AlphaFoldDB" id="A0A8J4R627"/>
<reference evidence="1" key="1">
    <citation type="submission" date="2020-03" db="EMBL/GenBank/DDBJ databases">
        <title>Castanea mollissima Vanexum genome sequencing.</title>
        <authorList>
            <person name="Staton M."/>
        </authorList>
    </citation>
    <scope>NUCLEOTIDE SEQUENCE</scope>
    <source>
        <tissue evidence="1">Leaf</tissue>
    </source>
</reference>
<protein>
    <submittedName>
        <fullName evidence="1">Uncharacterized protein</fullName>
    </submittedName>
</protein>
<name>A0A8J4R627_9ROSI</name>
<evidence type="ECO:0000313" key="1">
    <source>
        <dbReference type="EMBL" id="KAF3966756.1"/>
    </source>
</evidence>
<sequence>MGVLNCIQFLSPFVAIYKHNDISIFLSVKKYRKRKNVEPLFKASKQKERVNTLEAIMFWTCKYSILPLTSVFGGWSNILLEEHGCQEAERAFQNHELESIYFALWAKIKRS</sequence>
<accession>A0A8J4R627</accession>
<evidence type="ECO:0000313" key="2">
    <source>
        <dbReference type="Proteomes" id="UP000737018"/>
    </source>
</evidence>
<gene>
    <name evidence="1" type="ORF">CMV_009176</name>
</gene>
<dbReference type="OrthoDB" id="10542057at2759"/>
<keyword evidence="2" id="KW-1185">Reference proteome</keyword>
<proteinExistence type="predicted"/>